<reference evidence="1 2" key="1">
    <citation type="submission" date="2013-09" db="EMBL/GenBank/DDBJ databases">
        <title>Corchorus capsularis genome sequencing.</title>
        <authorList>
            <person name="Alam M."/>
            <person name="Haque M.S."/>
            <person name="Islam M.S."/>
            <person name="Emdad E.M."/>
            <person name="Islam M.M."/>
            <person name="Ahmed B."/>
            <person name="Halim A."/>
            <person name="Hossen Q.M.M."/>
            <person name="Hossain M.Z."/>
            <person name="Ahmed R."/>
            <person name="Khan M.M."/>
            <person name="Islam R."/>
            <person name="Rashid M.M."/>
            <person name="Khan S.A."/>
            <person name="Rahman M.S."/>
            <person name="Alam M."/>
        </authorList>
    </citation>
    <scope>NUCLEOTIDE SEQUENCE [LARGE SCALE GENOMIC DNA]</scope>
    <source>
        <strain evidence="2">cv. CVL-1</strain>
        <tissue evidence="1">Whole seedling</tissue>
    </source>
</reference>
<comment type="caution">
    <text evidence="1">The sequence shown here is derived from an EMBL/GenBank/DDBJ whole genome shotgun (WGS) entry which is preliminary data.</text>
</comment>
<dbReference type="Proteomes" id="UP000188268">
    <property type="component" value="Unassembled WGS sequence"/>
</dbReference>
<dbReference type="EMBL" id="AWWV01013147">
    <property type="protein sequence ID" value="OMO62761.1"/>
    <property type="molecule type" value="Genomic_DNA"/>
</dbReference>
<keyword evidence="2" id="KW-1185">Reference proteome</keyword>
<evidence type="ECO:0000313" key="1">
    <source>
        <dbReference type="EMBL" id="OMO62761.1"/>
    </source>
</evidence>
<accession>A0A1R3GXL1</accession>
<feature type="non-terminal residue" evidence="1">
    <location>
        <position position="48"/>
    </location>
</feature>
<organism evidence="1 2">
    <name type="scientific">Corchorus capsularis</name>
    <name type="common">Jute</name>
    <dbReference type="NCBI Taxonomy" id="210143"/>
    <lineage>
        <taxon>Eukaryota</taxon>
        <taxon>Viridiplantae</taxon>
        <taxon>Streptophyta</taxon>
        <taxon>Embryophyta</taxon>
        <taxon>Tracheophyta</taxon>
        <taxon>Spermatophyta</taxon>
        <taxon>Magnoliopsida</taxon>
        <taxon>eudicotyledons</taxon>
        <taxon>Gunneridae</taxon>
        <taxon>Pentapetalae</taxon>
        <taxon>rosids</taxon>
        <taxon>malvids</taxon>
        <taxon>Malvales</taxon>
        <taxon>Malvaceae</taxon>
        <taxon>Grewioideae</taxon>
        <taxon>Apeibeae</taxon>
        <taxon>Corchorus</taxon>
    </lineage>
</organism>
<gene>
    <name evidence="1" type="ORF">CCACVL1_22650</name>
</gene>
<proteinExistence type="predicted"/>
<name>A0A1R3GXL1_COCAP</name>
<dbReference type="AlphaFoldDB" id="A0A1R3GXL1"/>
<sequence length="48" mass="5114">MVGEESVAAAAVADEEVPEIASSWFLFLSTKTIGIGRKNGKLVFQSTK</sequence>
<dbReference type="Gramene" id="OMO62761">
    <property type="protein sequence ID" value="OMO62761"/>
    <property type="gene ID" value="CCACVL1_22650"/>
</dbReference>
<protein>
    <submittedName>
        <fullName evidence="1">Uncharacterized protein</fullName>
    </submittedName>
</protein>
<evidence type="ECO:0000313" key="2">
    <source>
        <dbReference type="Proteomes" id="UP000188268"/>
    </source>
</evidence>